<name>A0A7W0IC55_9ACTN</name>
<dbReference type="SUPFAM" id="SSF47413">
    <property type="entry name" value="lambda repressor-like DNA-binding domains"/>
    <property type="match status" value="1"/>
</dbReference>
<evidence type="ECO:0000313" key="6">
    <source>
        <dbReference type="Proteomes" id="UP000545761"/>
    </source>
</evidence>
<evidence type="ECO:0000313" key="5">
    <source>
        <dbReference type="EMBL" id="MBA2950148.1"/>
    </source>
</evidence>
<dbReference type="SMART" id="SM00354">
    <property type="entry name" value="HTH_LACI"/>
    <property type="match status" value="1"/>
</dbReference>
<dbReference type="PANTHER" id="PTHR30146:SF153">
    <property type="entry name" value="LACTOSE OPERON REPRESSOR"/>
    <property type="match status" value="1"/>
</dbReference>
<keyword evidence="3" id="KW-0804">Transcription</keyword>
<dbReference type="RefSeq" id="WP_181661079.1">
    <property type="nucleotide sequence ID" value="NZ_JACEHE010000025.1"/>
</dbReference>
<dbReference type="Gene3D" id="3.40.50.2300">
    <property type="match status" value="2"/>
</dbReference>
<dbReference type="AlphaFoldDB" id="A0A7W0IC55"/>
<dbReference type="Gene3D" id="1.10.260.40">
    <property type="entry name" value="lambda repressor-like DNA-binding domains"/>
    <property type="match status" value="1"/>
</dbReference>
<dbReference type="InterPro" id="IPR000843">
    <property type="entry name" value="HTH_LacI"/>
</dbReference>
<proteinExistence type="predicted"/>
<dbReference type="Proteomes" id="UP000545761">
    <property type="component" value="Unassembled WGS sequence"/>
</dbReference>
<keyword evidence="1" id="KW-0805">Transcription regulation</keyword>
<dbReference type="EMBL" id="JACEHE010000025">
    <property type="protein sequence ID" value="MBA2950148.1"/>
    <property type="molecule type" value="Genomic_DNA"/>
</dbReference>
<dbReference type="InterPro" id="IPR010982">
    <property type="entry name" value="Lambda_DNA-bd_dom_sf"/>
</dbReference>
<accession>A0A7W0IC55</accession>
<sequence>MRDAVQKTPKPTLAVVARRAGVSAPTVSKVLNGRTDVSAETRARVVRALEEAGYESPRQRRAAGAVGNGPPVIEILIGSLGAGYMTEVLGGLLDYAAELGIETVVSKTSGLSARRPTAEGRARRMVEEGRRGLLVVAATARDSQLNAFLRRKIPVVVIDPHNTPSNVVSVGATDWAGGKSATEHLIELGHRRIAFVGGAVTLDCNLARLHGYMAALMAAGIPADEPYIIHGQFLAEHGVRGLTALLSLSAPPTAVFAANDLIASGILAEARRRGLTIPWDLSVVGFDGSYPAEESVPRLTTVNQPLNAIARTALDSLLRQIDGEPFDAKRTELATKLIVRDSTAAPPTYV</sequence>
<dbReference type="PANTHER" id="PTHR30146">
    <property type="entry name" value="LACI-RELATED TRANSCRIPTIONAL REPRESSOR"/>
    <property type="match status" value="1"/>
</dbReference>
<keyword evidence="2 5" id="KW-0238">DNA-binding</keyword>
<feature type="domain" description="HTH lacI-type" evidence="4">
    <location>
        <begin position="11"/>
        <end position="65"/>
    </location>
</feature>
<dbReference type="SUPFAM" id="SSF53822">
    <property type="entry name" value="Periplasmic binding protein-like I"/>
    <property type="match status" value="1"/>
</dbReference>
<reference evidence="5 6" key="1">
    <citation type="submission" date="2020-07" db="EMBL/GenBank/DDBJ databases">
        <title>Streptomyces isolated from Indian soil.</title>
        <authorList>
            <person name="Mandal S."/>
            <person name="Maiti P.K."/>
        </authorList>
    </citation>
    <scope>NUCLEOTIDE SEQUENCE [LARGE SCALE GENOMIC DNA]</scope>
    <source>
        <strain evidence="5 6">PSKA28</strain>
    </source>
</reference>
<evidence type="ECO:0000256" key="2">
    <source>
        <dbReference type="ARBA" id="ARBA00023125"/>
    </source>
</evidence>
<dbReference type="Pfam" id="PF13377">
    <property type="entry name" value="Peripla_BP_3"/>
    <property type="match status" value="1"/>
</dbReference>
<dbReference type="GO" id="GO:0000976">
    <property type="term" value="F:transcription cis-regulatory region binding"/>
    <property type="evidence" value="ECO:0007669"/>
    <property type="project" value="TreeGrafter"/>
</dbReference>
<evidence type="ECO:0000256" key="1">
    <source>
        <dbReference type="ARBA" id="ARBA00023015"/>
    </source>
</evidence>
<evidence type="ECO:0000259" key="4">
    <source>
        <dbReference type="PROSITE" id="PS50932"/>
    </source>
</evidence>
<dbReference type="GO" id="GO:0003700">
    <property type="term" value="F:DNA-binding transcription factor activity"/>
    <property type="evidence" value="ECO:0007669"/>
    <property type="project" value="TreeGrafter"/>
</dbReference>
<organism evidence="5 6">
    <name type="scientific">Streptomyces himalayensis subsp. himalayensis</name>
    <dbReference type="NCBI Taxonomy" id="2756131"/>
    <lineage>
        <taxon>Bacteria</taxon>
        <taxon>Bacillati</taxon>
        <taxon>Actinomycetota</taxon>
        <taxon>Actinomycetes</taxon>
        <taxon>Kitasatosporales</taxon>
        <taxon>Streptomycetaceae</taxon>
        <taxon>Streptomyces</taxon>
        <taxon>Streptomyces himalayensis</taxon>
    </lineage>
</organism>
<dbReference type="InterPro" id="IPR028082">
    <property type="entry name" value="Peripla_BP_I"/>
</dbReference>
<evidence type="ECO:0000256" key="3">
    <source>
        <dbReference type="ARBA" id="ARBA00023163"/>
    </source>
</evidence>
<gene>
    <name evidence="5" type="ORF">H1D24_31210</name>
</gene>
<dbReference type="PROSITE" id="PS50932">
    <property type="entry name" value="HTH_LACI_2"/>
    <property type="match status" value="1"/>
</dbReference>
<comment type="caution">
    <text evidence="5">The sequence shown here is derived from an EMBL/GenBank/DDBJ whole genome shotgun (WGS) entry which is preliminary data.</text>
</comment>
<dbReference type="CDD" id="cd01392">
    <property type="entry name" value="HTH_LacI"/>
    <property type="match status" value="1"/>
</dbReference>
<protein>
    <submittedName>
        <fullName evidence="5">LacI family DNA-binding transcriptional regulator</fullName>
    </submittedName>
</protein>
<dbReference type="InterPro" id="IPR046335">
    <property type="entry name" value="LacI/GalR-like_sensor"/>
</dbReference>
<dbReference type="Pfam" id="PF00356">
    <property type="entry name" value="LacI"/>
    <property type="match status" value="1"/>
</dbReference>